<dbReference type="Proteomes" id="UP000054279">
    <property type="component" value="Unassembled WGS sequence"/>
</dbReference>
<dbReference type="HOGENOM" id="CLU_2361093_0_0_1"/>
<dbReference type="AlphaFoldDB" id="A0A0C9VQ19"/>
<keyword evidence="3" id="KW-1185">Reference proteome</keyword>
<gene>
    <name evidence="2" type="ORF">M422DRAFT_256854</name>
</gene>
<name>A0A0C9VQ19_SPHS4</name>
<organism evidence="2 3">
    <name type="scientific">Sphaerobolus stellatus (strain SS14)</name>
    <dbReference type="NCBI Taxonomy" id="990650"/>
    <lineage>
        <taxon>Eukaryota</taxon>
        <taxon>Fungi</taxon>
        <taxon>Dikarya</taxon>
        <taxon>Basidiomycota</taxon>
        <taxon>Agaricomycotina</taxon>
        <taxon>Agaricomycetes</taxon>
        <taxon>Phallomycetidae</taxon>
        <taxon>Geastrales</taxon>
        <taxon>Sphaerobolaceae</taxon>
        <taxon>Sphaerobolus</taxon>
    </lineage>
</organism>
<sequence>MSSPVNRAVTKLMRTRSRDQEIPSSKRGSYGEIKEINRPILKKNAPVIDRTLKIWLADLHLAQKGLLDIIVGRKNGNYLEAGESRNDSDQILSDAD</sequence>
<proteinExistence type="predicted"/>
<evidence type="ECO:0000313" key="3">
    <source>
        <dbReference type="Proteomes" id="UP000054279"/>
    </source>
</evidence>
<evidence type="ECO:0000256" key="1">
    <source>
        <dbReference type="SAM" id="MobiDB-lite"/>
    </source>
</evidence>
<reference evidence="2 3" key="1">
    <citation type="submission" date="2014-06" db="EMBL/GenBank/DDBJ databases">
        <title>Evolutionary Origins and Diversification of the Mycorrhizal Mutualists.</title>
        <authorList>
            <consortium name="DOE Joint Genome Institute"/>
            <consortium name="Mycorrhizal Genomics Consortium"/>
            <person name="Kohler A."/>
            <person name="Kuo A."/>
            <person name="Nagy L.G."/>
            <person name="Floudas D."/>
            <person name="Copeland A."/>
            <person name="Barry K.W."/>
            <person name="Cichocki N."/>
            <person name="Veneault-Fourrey C."/>
            <person name="LaButti K."/>
            <person name="Lindquist E.A."/>
            <person name="Lipzen A."/>
            <person name="Lundell T."/>
            <person name="Morin E."/>
            <person name="Murat C."/>
            <person name="Riley R."/>
            <person name="Ohm R."/>
            <person name="Sun H."/>
            <person name="Tunlid A."/>
            <person name="Henrissat B."/>
            <person name="Grigoriev I.V."/>
            <person name="Hibbett D.S."/>
            <person name="Martin F."/>
        </authorList>
    </citation>
    <scope>NUCLEOTIDE SEQUENCE [LARGE SCALE GENOMIC DNA]</scope>
    <source>
        <strain evidence="2 3">SS14</strain>
    </source>
</reference>
<accession>A0A0C9VQ19</accession>
<feature type="region of interest" description="Disordered" evidence="1">
    <location>
        <begin position="1"/>
        <end position="28"/>
    </location>
</feature>
<dbReference type="EMBL" id="KN837145">
    <property type="protein sequence ID" value="KIJ40300.1"/>
    <property type="molecule type" value="Genomic_DNA"/>
</dbReference>
<evidence type="ECO:0000313" key="2">
    <source>
        <dbReference type="EMBL" id="KIJ40300.1"/>
    </source>
</evidence>
<protein>
    <submittedName>
        <fullName evidence="2">Uncharacterized protein</fullName>
    </submittedName>
</protein>